<organism evidence="2 3">
    <name type="scientific">Vibrio fluvialis PG41</name>
    <dbReference type="NCBI Taxonomy" id="1336752"/>
    <lineage>
        <taxon>Bacteria</taxon>
        <taxon>Pseudomonadati</taxon>
        <taxon>Pseudomonadota</taxon>
        <taxon>Gammaproteobacteria</taxon>
        <taxon>Vibrionales</taxon>
        <taxon>Vibrionaceae</taxon>
        <taxon>Vibrio</taxon>
    </lineage>
</organism>
<gene>
    <name evidence="2" type="ORF">L910_3738</name>
</gene>
<reference evidence="2 3" key="1">
    <citation type="journal article" date="2013" name="Gut Pathog.">
        <title>Evidence of a new metabolic capacity in an emerging diarrheal pathogen: lessons from the draft genomes of Vibrio fluvialis strains PG41 and I21563.</title>
        <authorList>
            <person name="Khatri I."/>
            <person name="Mahajan S."/>
            <person name="Dureja C."/>
            <person name="Subramanian S."/>
            <person name="Raychaudhuri S."/>
        </authorList>
    </citation>
    <scope>NUCLEOTIDE SEQUENCE [LARGE SCALE GENOMIC DNA]</scope>
    <source>
        <strain evidence="2 3">PG41</strain>
    </source>
</reference>
<protein>
    <submittedName>
        <fullName evidence="2">Uncharacterized protein</fullName>
    </submittedName>
</protein>
<feature type="region of interest" description="Disordered" evidence="1">
    <location>
        <begin position="1"/>
        <end position="37"/>
    </location>
</feature>
<dbReference type="AlphaFoldDB" id="S7I7A0"/>
<evidence type="ECO:0000256" key="1">
    <source>
        <dbReference type="SAM" id="MobiDB-lite"/>
    </source>
</evidence>
<accession>S7I7A0</accession>
<proteinExistence type="predicted"/>
<evidence type="ECO:0000313" key="2">
    <source>
        <dbReference type="EMBL" id="EPP23827.1"/>
    </source>
</evidence>
<comment type="caution">
    <text evidence="2">The sequence shown here is derived from an EMBL/GenBank/DDBJ whole genome shotgun (WGS) entry which is preliminary data.</text>
</comment>
<dbReference type="EMBL" id="ASXS01000005">
    <property type="protein sequence ID" value="EPP23827.1"/>
    <property type="molecule type" value="Genomic_DNA"/>
</dbReference>
<dbReference type="PATRIC" id="fig|1336752.4.peg.1439"/>
<evidence type="ECO:0000313" key="3">
    <source>
        <dbReference type="Proteomes" id="UP000014854"/>
    </source>
</evidence>
<dbReference type="Proteomes" id="UP000014854">
    <property type="component" value="Unassembled WGS sequence"/>
</dbReference>
<sequence>MSAQHDSLLGISGNRPLADPAHALILPSVKSPPRLRH</sequence>
<name>S7I7A0_VIBFL</name>